<dbReference type="AlphaFoldDB" id="A0A0F8WR13"/>
<reference evidence="1" key="1">
    <citation type="journal article" date="2015" name="Nature">
        <title>Complex archaea that bridge the gap between prokaryotes and eukaryotes.</title>
        <authorList>
            <person name="Spang A."/>
            <person name="Saw J.H."/>
            <person name="Jorgensen S.L."/>
            <person name="Zaremba-Niedzwiedzka K."/>
            <person name="Martijn J."/>
            <person name="Lind A.E."/>
            <person name="van Eijk R."/>
            <person name="Schleper C."/>
            <person name="Guy L."/>
            <person name="Ettema T.J."/>
        </authorList>
    </citation>
    <scope>NUCLEOTIDE SEQUENCE</scope>
</reference>
<gene>
    <name evidence="1" type="ORF">LCGC14_3037700</name>
</gene>
<sequence length="258" mass="28816">MAHDISAGGIKKRAEKMRSNWSTRDRKIRQWYDILTLKDELAQDGMESVAGNDPRTGFNLAKHLMTSSIVAHKVPIDTLEKDQISSTSELELFLTKRWEAEEKRYRSMGRQSLKGEVIADMLATGWYTVFSMVTADKIWTENWSPIEVYPEFGREGLIEGVHIYSMSPAEANRKAALMGWEVKRAFTHNTALYDHWGFDNDGDTVNGIVLGTELVKPLVKDAALSKLHRLPLFISPIGGLPNRGSISSWSGGSGSNSA</sequence>
<dbReference type="EMBL" id="LAZR01063641">
    <property type="protein sequence ID" value="KKK59108.1"/>
    <property type="molecule type" value="Genomic_DNA"/>
</dbReference>
<comment type="caution">
    <text evidence="1">The sequence shown here is derived from an EMBL/GenBank/DDBJ whole genome shotgun (WGS) entry which is preliminary data.</text>
</comment>
<evidence type="ECO:0000313" key="1">
    <source>
        <dbReference type="EMBL" id="KKK59108.1"/>
    </source>
</evidence>
<feature type="non-terminal residue" evidence="1">
    <location>
        <position position="258"/>
    </location>
</feature>
<accession>A0A0F8WR13</accession>
<name>A0A0F8WR13_9ZZZZ</name>
<protein>
    <submittedName>
        <fullName evidence="1">Uncharacterized protein</fullName>
    </submittedName>
</protein>
<proteinExistence type="predicted"/>
<organism evidence="1">
    <name type="scientific">marine sediment metagenome</name>
    <dbReference type="NCBI Taxonomy" id="412755"/>
    <lineage>
        <taxon>unclassified sequences</taxon>
        <taxon>metagenomes</taxon>
        <taxon>ecological metagenomes</taxon>
    </lineage>
</organism>